<dbReference type="CDD" id="cd00175">
    <property type="entry name" value="SNc"/>
    <property type="match status" value="1"/>
</dbReference>
<evidence type="ECO:0000256" key="3">
    <source>
        <dbReference type="ARBA" id="ARBA00022801"/>
    </source>
</evidence>
<dbReference type="SMART" id="SM00318">
    <property type="entry name" value="SNc"/>
    <property type="match status" value="1"/>
</dbReference>
<keyword evidence="3" id="KW-0378">Hydrolase</keyword>
<sequence>MWKMKKWVITLIVTAIMGGGYGALHIDDLSAKFQHVTSSAKALIPGGSSTGEKAPENAIPVELDHVVDGDTISVKFEGETKAKTVRLLLIDTPESVKPNTPVQPYAKEASNYMKELVTNSKLTLEYDSGGATDKYGRVLAYVYADGKNVNEEMLKEGFARVAYVYEPNTRYLSEFKQAEAAAKEKKKNIWSKDGYVTEKGFQE</sequence>
<name>A0AB74N9S1_LISMN</name>
<dbReference type="PANTHER" id="PTHR12302:SF3">
    <property type="entry name" value="SERINE_THREONINE-PROTEIN KINASE 31"/>
    <property type="match status" value="1"/>
</dbReference>
<dbReference type="AlphaFoldDB" id="A0AB74N9S1"/>
<organism evidence="5 6">
    <name type="scientific">Listeria monocytogenes</name>
    <dbReference type="NCBI Taxonomy" id="1639"/>
    <lineage>
        <taxon>Bacteria</taxon>
        <taxon>Bacillati</taxon>
        <taxon>Bacillota</taxon>
        <taxon>Bacilli</taxon>
        <taxon>Bacillales</taxon>
        <taxon>Listeriaceae</taxon>
        <taxon>Listeria</taxon>
    </lineage>
</organism>
<dbReference type="PANTHER" id="PTHR12302">
    <property type="entry name" value="EBNA2 BINDING PROTEIN P100"/>
    <property type="match status" value="1"/>
</dbReference>
<dbReference type="Gene3D" id="2.40.50.90">
    <property type="match status" value="1"/>
</dbReference>
<dbReference type="EMBL" id="VTIK01000010">
    <property type="protein sequence ID" value="TYU49469.1"/>
    <property type="molecule type" value="Genomic_DNA"/>
</dbReference>
<keyword evidence="2" id="KW-0255">Endonuclease</keyword>
<dbReference type="PROSITE" id="PS01284">
    <property type="entry name" value="TNASE_2"/>
    <property type="match status" value="1"/>
</dbReference>
<feature type="domain" description="TNase-like" evidence="4">
    <location>
        <begin position="57"/>
        <end position="192"/>
    </location>
</feature>
<dbReference type="InterPro" id="IPR016071">
    <property type="entry name" value="Staphylococal_nuclease_OB-fold"/>
</dbReference>
<protein>
    <submittedName>
        <fullName evidence="5">Thermonuclease family protein</fullName>
    </submittedName>
</protein>
<evidence type="ECO:0000313" key="6">
    <source>
        <dbReference type="Proteomes" id="UP000322220"/>
    </source>
</evidence>
<comment type="caution">
    <text evidence="5">The sequence shown here is derived from an EMBL/GenBank/DDBJ whole genome shotgun (WGS) entry which is preliminary data.</text>
</comment>
<evidence type="ECO:0000259" key="4">
    <source>
        <dbReference type="PROSITE" id="PS50830"/>
    </source>
</evidence>
<dbReference type="InterPro" id="IPR002071">
    <property type="entry name" value="Thermonucl_AS"/>
</dbReference>
<evidence type="ECO:0000313" key="5">
    <source>
        <dbReference type="EMBL" id="TYU49469.1"/>
    </source>
</evidence>
<dbReference type="Proteomes" id="UP000322220">
    <property type="component" value="Unassembled WGS sequence"/>
</dbReference>
<dbReference type="GO" id="GO:0003676">
    <property type="term" value="F:nucleic acid binding"/>
    <property type="evidence" value="ECO:0007669"/>
    <property type="project" value="InterPro"/>
</dbReference>
<gene>
    <name evidence="5" type="ORF">FZW98_14620</name>
</gene>
<evidence type="ECO:0000256" key="1">
    <source>
        <dbReference type="ARBA" id="ARBA00022722"/>
    </source>
</evidence>
<dbReference type="PROSITE" id="PS50830">
    <property type="entry name" value="TNASE_3"/>
    <property type="match status" value="1"/>
</dbReference>
<evidence type="ECO:0000256" key="2">
    <source>
        <dbReference type="ARBA" id="ARBA00022759"/>
    </source>
</evidence>
<dbReference type="GO" id="GO:0004519">
    <property type="term" value="F:endonuclease activity"/>
    <property type="evidence" value="ECO:0007669"/>
    <property type="project" value="UniProtKB-KW"/>
</dbReference>
<dbReference type="InterPro" id="IPR035437">
    <property type="entry name" value="SNase_OB-fold_sf"/>
</dbReference>
<dbReference type="RefSeq" id="WP_061396161.1">
    <property type="nucleotide sequence ID" value="NZ_JAIQYH010000011.1"/>
</dbReference>
<dbReference type="SUPFAM" id="SSF50199">
    <property type="entry name" value="Staphylococcal nuclease"/>
    <property type="match status" value="1"/>
</dbReference>
<keyword evidence="1" id="KW-0540">Nuclease</keyword>
<reference evidence="5 6" key="1">
    <citation type="submission" date="2019-08" db="EMBL/GenBank/DDBJ databases">
        <title>Soil Listeria distribution.</title>
        <authorList>
            <person name="Liao J."/>
        </authorList>
    </citation>
    <scope>NUCLEOTIDE SEQUENCE [LARGE SCALE GENOMIC DNA]</scope>
    <source>
        <strain evidence="5 6">IN-RH-2-BL1</strain>
    </source>
</reference>
<proteinExistence type="predicted"/>
<accession>A0AB74N9S1</accession>
<dbReference type="Pfam" id="PF00565">
    <property type="entry name" value="SNase"/>
    <property type="match status" value="1"/>
</dbReference>
<dbReference type="GO" id="GO:0016787">
    <property type="term" value="F:hydrolase activity"/>
    <property type="evidence" value="ECO:0007669"/>
    <property type="project" value="UniProtKB-KW"/>
</dbReference>